<proteinExistence type="predicted"/>
<keyword evidence="2" id="KW-1185">Reference proteome</keyword>
<name>A0A285PHG5_9HYPH</name>
<dbReference type="Proteomes" id="UP000219439">
    <property type="component" value="Unassembled WGS sequence"/>
</dbReference>
<dbReference type="RefSeq" id="WP_097155555.1">
    <property type="nucleotide sequence ID" value="NZ_OBEL01000007.1"/>
</dbReference>
<reference evidence="1 2" key="1">
    <citation type="submission" date="2017-09" db="EMBL/GenBank/DDBJ databases">
        <authorList>
            <person name="Ehlers B."/>
            <person name="Leendertz F.H."/>
        </authorList>
    </citation>
    <scope>NUCLEOTIDE SEQUENCE [LARGE SCALE GENOMIC DNA]</scope>
    <source>
        <strain evidence="1 2">DSM 18289</strain>
    </source>
</reference>
<evidence type="ECO:0000313" key="2">
    <source>
        <dbReference type="Proteomes" id="UP000219439"/>
    </source>
</evidence>
<dbReference type="OrthoDB" id="7572829at2"/>
<accession>A0A285PHG5</accession>
<dbReference type="EMBL" id="OBEL01000007">
    <property type="protein sequence ID" value="SNZ21172.1"/>
    <property type="molecule type" value="Genomic_DNA"/>
</dbReference>
<sequence length="96" mass="10795">MNGAPKYILYCPIMDESRLDAFVEQCLAEKVSLLAIFGPDSRRIEDIVDEIIVGDGSKEDRFMCTTSHPDESFEDVLAFVQICDQEQAGDIIHARL</sequence>
<protein>
    <submittedName>
        <fullName evidence="1">Uncharacterized protein</fullName>
    </submittedName>
</protein>
<gene>
    <name evidence="1" type="ORF">SAMN06265368_4289</name>
</gene>
<dbReference type="AlphaFoldDB" id="A0A285PHG5"/>
<evidence type="ECO:0000313" key="1">
    <source>
        <dbReference type="EMBL" id="SNZ21172.1"/>
    </source>
</evidence>
<organism evidence="1 2">
    <name type="scientific">Cohaesibacter gelatinilyticus</name>
    <dbReference type="NCBI Taxonomy" id="372072"/>
    <lineage>
        <taxon>Bacteria</taxon>
        <taxon>Pseudomonadati</taxon>
        <taxon>Pseudomonadota</taxon>
        <taxon>Alphaproteobacteria</taxon>
        <taxon>Hyphomicrobiales</taxon>
        <taxon>Cohaesibacteraceae</taxon>
    </lineage>
</organism>